<gene>
    <name evidence="2" type="ORF">QVD17_02401</name>
</gene>
<dbReference type="Proteomes" id="UP001229421">
    <property type="component" value="Unassembled WGS sequence"/>
</dbReference>
<dbReference type="InterPro" id="IPR041469">
    <property type="entry name" value="Subtilisin-like_FN3"/>
</dbReference>
<evidence type="ECO:0000259" key="1">
    <source>
        <dbReference type="Pfam" id="PF17766"/>
    </source>
</evidence>
<dbReference type="EMBL" id="JAUHHV010000001">
    <property type="protein sequence ID" value="KAK1436619.1"/>
    <property type="molecule type" value="Genomic_DNA"/>
</dbReference>
<organism evidence="2 3">
    <name type="scientific">Tagetes erecta</name>
    <name type="common">African marigold</name>
    <dbReference type="NCBI Taxonomy" id="13708"/>
    <lineage>
        <taxon>Eukaryota</taxon>
        <taxon>Viridiplantae</taxon>
        <taxon>Streptophyta</taxon>
        <taxon>Embryophyta</taxon>
        <taxon>Tracheophyta</taxon>
        <taxon>Spermatophyta</taxon>
        <taxon>Magnoliopsida</taxon>
        <taxon>eudicotyledons</taxon>
        <taxon>Gunneridae</taxon>
        <taxon>Pentapetalae</taxon>
        <taxon>asterids</taxon>
        <taxon>campanulids</taxon>
        <taxon>Asterales</taxon>
        <taxon>Asteraceae</taxon>
        <taxon>Asteroideae</taxon>
        <taxon>Heliantheae alliance</taxon>
        <taxon>Tageteae</taxon>
        <taxon>Tagetes</taxon>
    </lineage>
</organism>
<name>A0AAD8L6I5_TARER</name>
<accession>A0AAD8L6I5</accession>
<comment type="caution">
    <text evidence="2">The sequence shown here is derived from an EMBL/GenBank/DDBJ whole genome shotgun (WGS) entry which is preliminary data.</text>
</comment>
<proteinExistence type="predicted"/>
<feature type="domain" description="Subtilisin-like protease fibronectin type-III" evidence="1">
    <location>
        <begin position="5"/>
        <end position="94"/>
    </location>
</feature>
<keyword evidence="3" id="KW-1185">Reference proteome</keyword>
<dbReference type="AlphaFoldDB" id="A0AAD8L6I5"/>
<sequence>MKRGERKAFTRTVTNVGPANSSYMVRDVSVPKGVHVEFAVDDSEEVMRFTSVQQTKTFKLTFSRDVNDKKKDLYGQGYMTLVSDNGKHTVTTPFSFKFE</sequence>
<dbReference type="Pfam" id="PF17766">
    <property type="entry name" value="fn3_6"/>
    <property type="match status" value="1"/>
</dbReference>
<evidence type="ECO:0000313" key="2">
    <source>
        <dbReference type="EMBL" id="KAK1436619.1"/>
    </source>
</evidence>
<evidence type="ECO:0000313" key="3">
    <source>
        <dbReference type="Proteomes" id="UP001229421"/>
    </source>
</evidence>
<reference evidence="2" key="1">
    <citation type="journal article" date="2023" name="bioRxiv">
        <title>Improved chromosome-level genome assembly for marigold (Tagetes erecta).</title>
        <authorList>
            <person name="Jiang F."/>
            <person name="Yuan L."/>
            <person name="Wang S."/>
            <person name="Wang H."/>
            <person name="Xu D."/>
            <person name="Wang A."/>
            <person name="Fan W."/>
        </authorList>
    </citation>
    <scope>NUCLEOTIDE SEQUENCE</scope>
    <source>
        <strain evidence="2">WSJ</strain>
        <tissue evidence="2">Leaf</tissue>
    </source>
</reference>
<protein>
    <recommendedName>
        <fullName evidence="1">Subtilisin-like protease fibronectin type-III domain-containing protein</fullName>
    </recommendedName>
</protein>
<dbReference type="Gene3D" id="2.60.40.2310">
    <property type="match status" value="1"/>
</dbReference>